<feature type="transmembrane region" description="Helical" evidence="8">
    <location>
        <begin position="87"/>
        <end position="108"/>
    </location>
</feature>
<keyword evidence="4 8" id="KW-0812">Transmembrane</keyword>
<feature type="domain" description="Major facilitator superfamily (MFS) profile" evidence="9">
    <location>
        <begin position="17"/>
        <end position="466"/>
    </location>
</feature>
<evidence type="ECO:0000313" key="11">
    <source>
        <dbReference type="Proteomes" id="UP000053029"/>
    </source>
</evidence>
<evidence type="ECO:0000256" key="7">
    <source>
        <dbReference type="SAM" id="MobiDB-lite"/>
    </source>
</evidence>
<organism evidence="10 11">
    <name type="scientific">Fonsecaea pedrosoi CBS 271.37</name>
    <dbReference type="NCBI Taxonomy" id="1442368"/>
    <lineage>
        <taxon>Eukaryota</taxon>
        <taxon>Fungi</taxon>
        <taxon>Dikarya</taxon>
        <taxon>Ascomycota</taxon>
        <taxon>Pezizomycotina</taxon>
        <taxon>Eurotiomycetes</taxon>
        <taxon>Chaetothyriomycetidae</taxon>
        <taxon>Chaetothyriales</taxon>
        <taxon>Herpotrichiellaceae</taxon>
        <taxon>Fonsecaea</taxon>
    </lineage>
</organism>
<evidence type="ECO:0000256" key="8">
    <source>
        <dbReference type="SAM" id="Phobius"/>
    </source>
</evidence>
<dbReference type="InterPro" id="IPR020846">
    <property type="entry name" value="MFS_dom"/>
</dbReference>
<feature type="transmembrane region" description="Helical" evidence="8">
    <location>
        <begin position="382"/>
        <end position="401"/>
    </location>
</feature>
<reference evidence="10 11" key="1">
    <citation type="submission" date="2015-01" db="EMBL/GenBank/DDBJ databases">
        <title>The Genome Sequence of Fonsecaea pedrosoi CBS 271.37.</title>
        <authorList>
            <consortium name="The Broad Institute Genomics Platform"/>
            <person name="Cuomo C."/>
            <person name="de Hoog S."/>
            <person name="Gorbushina A."/>
            <person name="Stielow B."/>
            <person name="Teixiera M."/>
            <person name="Abouelleil A."/>
            <person name="Chapman S.B."/>
            <person name="Priest M."/>
            <person name="Young S.K."/>
            <person name="Wortman J."/>
            <person name="Nusbaum C."/>
            <person name="Birren B."/>
        </authorList>
    </citation>
    <scope>NUCLEOTIDE SEQUENCE [LARGE SCALE GENOMIC DNA]</scope>
    <source>
        <strain evidence="10 11">CBS 271.37</strain>
    </source>
</reference>
<dbReference type="GO" id="GO:0005351">
    <property type="term" value="F:carbohydrate:proton symporter activity"/>
    <property type="evidence" value="ECO:0007669"/>
    <property type="project" value="TreeGrafter"/>
</dbReference>
<evidence type="ECO:0000256" key="2">
    <source>
        <dbReference type="ARBA" id="ARBA00010992"/>
    </source>
</evidence>
<evidence type="ECO:0000256" key="5">
    <source>
        <dbReference type="ARBA" id="ARBA00022989"/>
    </source>
</evidence>
<proteinExistence type="inferred from homology"/>
<dbReference type="InterPro" id="IPR005829">
    <property type="entry name" value="Sugar_transporter_CS"/>
</dbReference>
<feature type="transmembrane region" description="Helical" evidence="8">
    <location>
        <begin position="413"/>
        <end position="435"/>
    </location>
</feature>
<dbReference type="PANTHER" id="PTHR48022">
    <property type="entry name" value="PLASTIDIC GLUCOSE TRANSPORTER 4"/>
    <property type="match status" value="1"/>
</dbReference>
<feature type="transmembrane region" description="Helical" evidence="8">
    <location>
        <begin position="12"/>
        <end position="30"/>
    </location>
</feature>
<dbReference type="GO" id="GO:0016020">
    <property type="term" value="C:membrane"/>
    <property type="evidence" value="ECO:0007669"/>
    <property type="project" value="UniProtKB-SubCell"/>
</dbReference>
<evidence type="ECO:0000256" key="3">
    <source>
        <dbReference type="ARBA" id="ARBA00022448"/>
    </source>
</evidence>
<evidence type="ECO:0000313" key="10">
    <source>
        <dbReference type="EMBL" id="KIW76329.1"/>
    </source>
</evidence>
<evidence type="ECO:0000256" key="4">
    <source>
        <dbReference type="ARBA" id="ARBA00022692"/>
    </source>
</evidence>
<dbReference type="InterPro" id="IPR005828">
    <property type="entry name" value="MFS_sugar_transport-like"/>
</dbReference>
<dbReference type="EMBL" id="KN846975">
    <property type="protein sequence ID" value="KIW76329.1"/>
    <property type="molecule type" value="Genomic_DNA"/>
</dbReference>
<accession>A0A0D2GVC0</accession>
<protein>
    <recommendedName>
        <fullName evidence="9">Major facilitator superfamily (MFS) profile domain-containing protein</fullName>
    </recommendedName>
</protein>
<feature type="transmembrane region" description="Helical" evidence="8">
    <location>
        <begin position="50"/>
        <end position="75"/>
    </location>
</feature>
<dbReference type="Proteomes" id="UP000053029">
    <property type="component" value="Unassembled WGS sequence"/>
</dbReference>
<feature type="compositionally biased region" description="Acidic residues" evidence="7">
    <location>
        <begin position="507"/>
        <end position="516"/>
    </location>
</feature>
<dbReference type="VEuPathDB" id="FungiDB:Z517_11075"/>
<dbReference type="PRINTS" id="PR00171">
    <property type="entry name" value="SUGRTRNSPORT"/>
</dbReference>
<feature type="region of interest" description="Disordered" evidence="7">
    <location>
        <begin position="507"/>
        <end position="552"/>
    </location>
</feature>
<name>A0A0D2GVC0_9EURO</name>
<gene>
    <name evidence="10" type="ORF">Z517_11075</name>
</gene>
<dbReference type="Gene3D" id="1.20.1250.20">
    <property type="entry name" value="MFS general substrate transporter like domains"/>
    <property type="match status" value="1"/>
</dbReference>
<dbReference type="AlphaFoldDB" id="A0A0D2GVC0"/>
<dbReference type="PANTHER" id="PTHR48022:SF68">
    <property type="entry name" value="MAJOR FACILITATOR SUPERFAMILY (MFS) PROFILE DOMAIN-CONTAINING PROTEIN-RELATED"/>
    <property type="match status" value="1"/>
</dbReference>
<evidence type="ECO:0000256" key="1">
    <source>
        <dbReference type="ARBA" id="ARBA00004141"/>
    </source>
</evidence>
<dbReference type="RefSeq" id="XP_013280137.1">
    <property type="nucleotide sequence ID" value="XM_013424683.1"/>
</dbReference>
<dbReference type="InterPro" id="IPR003663">
    <property type="entry name" value="Sugar/inositol_transpt"/>
</dbReference>
<dbReference type="PROSITE" id="PS00217">
    <property type="entry name" value="SUGAR_TRANSPORT_2"/>
    <property type="match status" value="1"/>
</dbReference>
<sequence length="552" mass="60365">MTGKFSLRRIMDKQTQVVMFSSTAIALYGYDQGMMSLINTNYSYLYTMGIAGNSALIGLVVSVYYLGCALGAVLASRFADAKGRKPAIFACLATASLGNLLMFVAGMGHTSQQAALATMLSGRIVMGLGVGGIDAVVPVYSSELQEDDARGTALAQEFQANIFGLNMAYVLNVGVTHGLGKWNQWAWRVPIIVMQIYPVLLLAVANLLPETPRWCVLHGDNERAKRSIARVFGRDQVDERIDELTKAHKREQEEGTILYADMLWPGGSQFHPTVVTVMGQVNQALTGYGAVSVFGAQIFQLLGFGVATAEFITLGNYVFYFAMMTIAWVLIDRVGRRKLMVVGAWWLSASFALLTLLGGLAYNRRALSIPLLATGIPGVAALYAATAVFGICWLVPPWLVPTEIYPSTARAQGAAVSVVVWGLANFAVTLLTPIGFDRLEFYLFLVFAATNALAGLWTYLYCPESGNRTFEENQEFFKAAAERGSWVVSRVMDGEFKVLPQKEVDDEDDDEEIIADGEDRGGRGIKRTERRKKAKLDAHEETTPLLGRTSTQ</sequence>
<dbReference type="HOGENOM" id="CLU_001265_30_3_1"/>
<comment type="subcellular location">
    <subcellularLocation>
        <location evidence="1">Membrane</location>
        <topology evidence="1">Multi-pass membrane protein</topology>
    </subcellularLocation>
</comment>
<feature type="transmembrane region" description="Helical" evidence="8">
    <location>
        <begin position="441"/>
        <end position="462"/>
    </location>
</feature>
<evidence type="ECO:0000259" key="9">
    <source>
        <dbReference type="PROSITE" id="PS50850"/>
    </source>
</evidence>
<feature type="transmembrane region" description="Helical" evidence="8">
    <location>
        <begin position="343"/>
        <end position="362"/>
    </location>
</feature>
<dbReference type="Pfam" id="PF00083">
    <property type="entry name" value="Sugar_tr"/>
    <property type="match status" value="1"/>
</dbReference>
<dbReference type="PROSITE" id="PS50850">
    <property type="entry name" value="MFS"/>
    <property type="match status" value="1"/>
</dbReference>
<keyword evidence="11" id="KW-1185">Reference proteome</keyword>
<dbReference type="OrthoDB" id="2544694at2759"/>
<feature type="transmembrane region" description="Helical" evidence="8">
    <location>
        <begin position="285"/>
        <end position="305"/>
    </location>
</feature>
<dbReference type="SUPFAM" id="SSF103473">
    <property type="entry name" value="MFS general substrate transporter"/>
    <property type="match status" value="1"/>
</dbReference>
<comment type="similarity">
    <text evidence="2">Belongs to the major facilitator superfamily. Sugar transporter (TC 2.A.1.1) family.</text>
</comment>
<evidence type="ECO:0000256" key="6">
    <source>
        <dbReference type="ARBA" id="ARBA00023136"/>
    </source>
</evidence>
<dbReference type="GeneID" id="25310565"/>
<keyword evidence="6 8" id="KW-0472">Membrane</keyword>
<feature type="transmembrane region" description="Helical" evidence="8">
    <location>
        <begin position="185"/>
        <end position="208"/>
    </location>
</feature>
<feature type="compositionally biased region" description="Basic residues" evidence="7">
    <location>
        <begin position="523"/>
        <end position="534"/>
    </location>
</feature>
<keyword evidence="3" id="KW-0813">Transport</keyword>
<keyword evidence="5 8" id="KW-1133">Transmembrane helix</keyword>
<dbReference type="InterPro" id="IPR050360">
    <property type="entry name" value="MFS_Sugar_Transporters"/>
</dbReference>
<dbReference type="InterPro" id="IPR036259">
    <property type="entry name" value="MFS_trans_sf"/>
</dbReference>
<feature type="transmembrane region" description="Helical" evidence="8">
    <location>
        <begin position="311"/>
        <end position="331"/>
    </location>
</feature>